<gene>
    <name evidence="5" type="ORF">RM445_23085</name>
</gene>
<evidence type="ECO:0000259" key="4">
    <source>
        <dbReference type="PROSITE" id="PS50043"/>
    </source>
</evidence>
<feature type="domain" description="HTH luxR-type" evidence="4">
    <location>
        <begin position="587"/>
        <end position="652"/>
    </location>
</feature>
<dbReference type="EMBL" id="JAVREJ010000018">
    <property type="protein sequence ID" value="MDT0352416.1"/>
    <property type="molecule type" value="Genomic_DNA"/>
</dbReference>
<evidence type="ECO:0000313" key="6">
    <source>
        <dbReference type="Proteomes" id="UP001183202"/>
    </source>
</evidence>
<reference evidence="6" key="1">
    <citation type="submission" date="2023-07" db="EMBL/GenBank/DDBJ databases">
        <title>30 novel species of actinomycetes from the DSMZ collection.</title>
        <authorList>
            <person name="Nouioui I."/>
        </authorList>
    </citation>
    <scope>NUCLEOTIDE SEQUENCE [LARGE SCALE GENOMIC DNA]</scope>
    <source>
        <strain evidence="6">DSM 45834</strain>
    </source>
</reference>
<dbReference type="RefSeq" id="WP_311558922.1">
    <property type="nucleotide sequence ID" value="NZ_JAVREJ010000018.1"/>
</dbReference>
<keyword evidence="6" id="KW-1185">Reference proteome</keyword>
<dbReference type="InterPro" id="IPR036388">
    <property type="entry name" value="WH-like_DNA-bd_sf"/>
</dbReference>
<dbReference type="PROSITE" id="PS00622">
    <property type="entry name" value="HTH_LUXR_1"/>
    <property type="match status" value="1"/>
</dbReference>
<dbReference type="PANTHER" id="PTHR44688">
    <property type="entry name" value="DNA-BINDING TRANSCRIPTIONAL ACTIVATOR DEVR_DOSR"/>
    <property type="match status" value="1"/>
</dbReference>
<dbReference type="SMART" id="SM00421">
    <property type="entry name" value="HTH_LUXR"/>
    <property type="match status" value="1"/>
</dbReference>
<dbReference type="PRINTS" id="PR00038">
    <property type="entry name" value="HTHLUXR"/>
</dbReference>
<keyword evidence="1" id="KW-0805">Transcription regulation</keyword>
<proteinExistence type="predicted"/>
<name>A0ABU2NEN8_9PSEU</name>
<dbReference type="InterPro" id="IPR000792">
    <property type="entry name" value="Tscrpt_reg_LuxR_C"/>
</dbReference>
<dbReference type="InterPro" id="IPR016032">
    <property type="entry name" value="Sig_transdc_resp-reg_C-effctor"/>
</dbReference>
<protein>
    <submittedName>
        <fullName evidence="5">LuxR C-terminal-related transcriptional regulator</fullName>
    </submittedName>
</protein>
<evidence type="ECO:0000256" key="3">
    <source>
        <dbReference type="ARBA" id="ARBA00023163"/>
    </source>
</evidence>
<dbReference type="Pfam" id="PF00196">
    <property type="entry name" value="GerE"/>
    <property type="match status" value="1"/>
</dbReference>
<dbReference type="PROSITE" id="PS50043">
    <property type="entry name" value="HTH_LUXR_2"/>
    <property type="match status" value="1"/>
</dbReference>
<dbReference type="Proteomes" id="UP001183202">
    <property type="component" value="Unassembled WGS sequence"/>
</dbReference>
<comment type="caution">
    <text evidence="5">The sequence shown here is derived from an EMBL/GenBank/DDBJ whole genome shotgun (WGS) entry which is preliminary data.</text>
</comment>
<keyword evidence="3" id="KW-0804">Transcription</keyword>
<accession>A0ABU2NEN8</accession>
<evidence type="ECO:0000256" key="1">
    <source>
        <dbReference type="ARBA" id="ARBA00023015"/>
    </source>
</evidence>
<dbReference type="CDD" id="cd06170">
    <property type="entry name" value="LuxR_C_like"/>
    <property type="match status" value="1"/>
</dbReference>
<dbReference type="PANTHER" id="PTHR44688:SF16">
    <property type="entry name" value="DNA-BINDING TRANSCRIPTIONAL ACTIVATOR DEVR_DOSR"/>
    <property type="match status" value="1"/>
</dbReference>
<sequence>MIGRRLAACSDRARRFVEAAAVVGDGATLATSATLADVDGPLGEVEEACAAGLLDASACASPGRLAFADPLVRAAVYGQLTPVRRLRLHREAALLVDDEQAALHHRAAATQPPDDTLADELQRFSDRSRTAGQWREAAWALLESGRLSARRAQREQRLLRAVGLLGDAGAVTGTVTRDLGTTAAHGPMRDVTSGYIALVQGRAAEAHGSLHAAWTGRDQAAPEVATLIAQRLALHGAARLRGVEVVEWARLALELAGPDDPVRVEALALLGLGLGWIGWPPAPHRAPTVDDALAARAGATLALDVDEVAARAAVACAAHEPTRAGSVWFAVWSYMWSVRASVAVGAWDDAAADAERAVSLVTESGHDWLRPLARCAAAAVPAARGEWAAAEEHAAAAVAGPGDYELMVASAGTARALVPAARGDHVGVLRALGPVAELVEQAGVDESGFWPWQDVFVDALVSAGRLGEAEVFLAPHEEFAAARGRWSTVARLARVRGRLEAARGRLPEAEAAFGRAAESLEGVVAPFERALLDLAHGQVLRRAGQRRAAAKKLSAARERLGGLRARPYVERAEQELAACGLAPAKRNALDPSRLTAQELAVARLVAVGMSNRHVASELFISIKTVQFHLTHVYAKLGVSSRAELASRFRDDVTSDLRGSPSGH</sequence>
<evidence type="ECO:0000313" key="5">
    <source>
        <dbReference type="EMBL" id="MDT0352416.1"/>
    </source>
</evidence>
<organism evidence="5 6">
    <name type="scientific">Pseudonocardia charpentierae</name>
    <dbReference type="NCBI Taxonomy" id="3075545"/>
    <lineage>
        <taxon>Bacteria</taxon>
        <taxon>Bacillati</taxon>
        <taxon>Actinomycetota</taxon>
        <taxon>Actinomycetes</taxon>
        <taxon>Pseudonocardiales</taxon>
        <taxon>Pseudonocardiaceae</taxon>
        <taxon>Pseudonocardia</taxon>
    </lineage>
</organism>
<evidence type="ECO:0000256" key="2">
    <source>
        <dbReference type="ARBA" id="ARBA00023125"/>
    </source>
</evidence>
<dbReference type="Gene3D" id="1.10.10.10">
    <property type="entry name" value="Winged helix-like DNA-binding domain superfamily/Winged helix DNA-binding domain"/>
    <property type="match status" value="1"/>
</dbReference>
<dbReference type="SUPFAM" id="SSF46894">
    <property type="entry name" value="C-terminal effector domain of the bipartite response regulators"/>
    <property type="match status" value="1"/>
</dbReference>
<keyword evidence="2" id="KW-0238">DNA-binding</keyword>